<dbReference type="AlphaFoldDB" id="A0A148KMS5"/>
<reference evidence="3" key="1">
    <citation type="submission" date="2016-02" db="EMBL/GenBank/DDBJ databases">
        <authorList>
            <person name="Schultz-Johansen M."/>
            <person name="Glaring M.A."/>
            <person name="Bech P.K."/>
            <person name="Stougaard P."/>
        </authorList>
    </citation>
    <scope>NUCLEOTIDE SEQUENCE [LARGE SCALE GENOMIC DNA]</scope>
    <source>
        <strain evidence="3">S66</strain>
    </source>
</reference>
<gene>
    <name evidence="2" type="ORF">AX660_18820</name>
</gene>
<sequence>MVGLSACSTKPLDVNYYVLSPPKPVEHIKHKDDVRQVKLNKIMLADYLRQSSIAMQVAENQMYFSRQDVWAESLETAILSALLRDLNQNTTIQYSSYQSPDTHTDNISLTIHIESFHASDKSKVVSSGRYWLFDPIKPKKLEKPFYFSLTLEQDGYSHAISQQRQLLSLLAKDIQLELDQWNVTTSQH</sequence>
<dbReference type="Proteomes" id="UP000070299">
    <property type="component" value="Unassembled WGS sequence"/>
</dbReference>
<accession>A0A148KMS5</accession>
<dbReference type="STRING" id="1799789.AX660_18820"/>
<organism evidence="2 3">
    <name type="scientific">Paraglaciecola hydrolytica</name>
    <dbReference type="NCBI Taxonomy" id="1799789"/>
    <lineage>
        <taxon>Bacteria</taxon>
        <taxon>Pseudomonadati</taxon>
        <taxon>Pseudomonadota</taxon>
        <taxon>Gammaproteobacteria</taxon>
        <taxon>Alteromonadales</taxon>
        <taxon>Alteromonadaceae</taxon>
        <taxon>Paraglaciecola</taxon>
    </lineage>
</organism>
<dbReference type="InterPro" id="IPR005586">
    <property type="entry name" value="ABC_trans_aux"/>
</dbReference>
<dbReference type="Pfam" id="PF03886">
    <property type="entry name" value="ABC_trans_aux"/>
    <property type="match status" value="1"/>
</dbReference>
<evidence type="ECO:0000313" key="3">
    <source>
        <dbReference type="Proteomes" id="UP000070299"/>
    </source>
</evidence>
<evidence type="ECO:0000313" key="2">
    <source>
        <dbReference type="EMBL" id="KXI27616.1"/>
    </source>
</evidence>
<feature type="domain" description="ABC-type transport auxiliary lipoprotein component" evidence="1">
    <location>
        <begin position="17"/>
        <end position="174"/>
    </location>
</feature>
<name>A0A148KMS5_9ALTE</name>
<proteinExistence type="predicted"/>
<evidence type="ECO:0000259" key="1">
    <source>
        <dbReference type="Pfam" id="PF03886"/>
    </source>
</evidence>
<dbReference type="EMBL" id="LSNE01000009">
    <property type="protein sequence ID" value="KXI27616.1"/>
    <property type="molecule type" value="Genomic_DNA"/>
</dbReference>
<comment type="caution">
    <text evidence="2">The sequence shown here is derived from an EMBL/GenBank/DDBJ whole genome shotgun (WGS) entry which is preliminary data.</text>
</comment>
<dbReference type="RefSeq" id="WP_327082860.1">
    <property type="nucleotide sequence ID" value="NZ_LSNE01000009.1"/>
</dbReference>
<dbReference type="Gene3D" id="3.40.50.10610">
    <property type="entry name" value="ABC-type transport auxiliary lipoprotein component"/>
    <property type="match status" value="1"/>
</dbReference>
<dbReference type="SUPFAM" id="SSF159594">
    <property type="entry name" value="XCC0632-like"/>
    <property type="match status" value="1"/>
</dbReference>
<protein>
    <recommendedName>
        <fullName evidence="1">ABC-type transport auxiliary lipoprotein component domain-containing protein</fullName>
    </recommendedName>
</protein>
<keyword evidence="3" id="KW-1185">Reference proteome</keyword>